<gene>
    <name evidence="2" type="ORF">ILEXP_LOCUS52368</name>
</gene>
<dbReference type="Proteomes" id="UP001642360">
    <property type="component" value="Unassembled WGS sequence"/>
</dbReference>
<comment type="caution">
    <text evidence="2">The sequence shown here is derived from an EMBL/GenBank/DDBJ whole genome shotgun (WGS) entry which is preliminary data.</text>
</comment>
<protein>
    <recommendedName>
        <fullName evidence="4">Ankyrin repeat-containing protein</fullName>
    </recommendedName>
</protein>
<dbReference type="InterPro" id="IPR002110">
    <property type="entry name" value="Ankyrin_rpt"/>
</dbReference>
<dbReference type="Gene3D" id="1.25.40.20">
    <property type="entry name" value="Ankyrin repeat-containing domain"/>
    <property type="match status" value="2"/>
</dbReference>
<dbReference type="EMBL" id="CAUOFW020008279">
    <property type="protein sequence ID" value="CAK9182232.1"/>
    <property type="molecule type" value="Genomic_DNA"/>
</dbReference>
<dbReference type="PANTHER" id="PTHR24121">
    <property type="entry name" value="NO MECHANORECEPTOR POTENTIAL C, ISOFORM D-RELATED"/>
    <property type="match status" value="1"/>
</dbReference>
<proteinExistence type="predicted"/>
<dbReference type="SMART" id="SM00248">
    <property type="entry name" value="ANK"/>
    <property type="match status" value="8"/>
</dbReference>
<organism evidence="2 3">
    <name type="scientific">Ilex paraguariensis</name>
    <name type="common">yerba mate</name>
    <dbReference type="NCBI Taxonomy" id="185542"/>
    <lineage>
        <taxon>Eukaryota</taxon>
        <taxon>Viridiplantae</taxon>
        <taxon>Streptophyta</taxon>
        <taxon>Embryophyta</taxon>
        <taxon>Tracheophyta</taxon>
        <taxon>Spermatophyta</taxon>
        <taxon>Magnoliopsida</taxon>
        <taxon>eudicotyledons</taxon>
        <taxon>Gunneridae</taxon>
        <taxon>Pentapetalae</taxon>
        <taxon>asterids</taxon>
        <taxon>campanulids</taxon>
        <taxon>Aquifoliales</taxon>
        <taxon>Aquifoliaceae</taxon>
        <taxon>Ilex</taxon>
    </lineage>
</organism>
<sequence length="741" mass="83206">MVLKANGAKYRYNKELYSALMREEGDEVIRLCQQNPDGPLYILTLHQDTVLHMAIHSRQTNLVLSLLKDLPEHQFPKLMHTNDLGNTVLHEAATADSIVPAAKEILIKAPKLLSKCNRQGEMPLFRAARYGQKRMFEFLDDEINKSIQNEADLKVFHYRKDTATILHLAVQTEHFDIALLIARKYEYLLNEKDDDGMTALQLLAINPSAFEKGRTQGSLQQFFYSCISSLTTTTTNGARTCTIPMWESIQMQKRNYESAVKLAKLLIERDTSWEDTEIALNPSKPKTHKYTSKTSQGQGVEVTSQKAASSNLKSAARIALFLAAKSGIMEIVEEILMSYPQAIDSMVLKANGAKYRYNKELYSALMREEGDEVIRLCQQNPDGPLYILTLHQDTVLHMAIHSRQTNLVLSLLKDLPEHQFPKLMHTNDLGNTVLHEAATADSIVPAAKEILIKAPKLLSKCNRQGEMPLFRAARYGKKRMFEFLDDEINKSIQNEADLKVFHYRKDTATILHLAVQTEHFDIALLIARKYEYLLNEKDDDGMTALQLLAINPSAFDKGRTQGSLQQFFYSCISSLTTTTTNGARTCTIPMWESIQMQKRNYESAVKLAKLLIERDTSWEDTEIALNPSKPKTHKYTSKTSQGQGVEVTSQKAASSNLKSAARIALFLAAKSGIMEIVEEILMSYPQAIEKVGKAFPRCASISPKSSTTPGVKFQKSQAAIPSKPSQAQGSSSTSHFQLEIE</sequence>
<feature type="region of interest" description="Disordered" evidence="1">
    <location>
        <begin position="702"/>
        <end position="741"/>
    </location>
</feature>
<dbReference type="SUPFAM" id="SSF48403">
    <property type="entry name" value="Ankyrin repeat"/>
    <property type="match status" value="2"/>
</dbReference>
<keyword evidence="3" id="KW-1185">Reference proteome</keyword>
<accession>A0ABC8UMP3</accession>
<evidence type="ECO:0000313" key="2">
    <source>
        <dbReference type="EMBL" id="CAK9182232.1"/>
    </source>
</evidence>
<evidence type="ECO:0000256" key="1">
    <source>
        <dbReference type="SAM" id="MobiDB-lite"/>
    </source>
</evidence>
<name>A0ABC8UMP3_9AQUA</name>
<dbReference type="PANTHER" id="PTHR24121:SF16">
    <property type="entry name" value="NON-SPECIFIC SERINE_THREONINE PROTEIN KINASE"/>
    <property type="match status" value="1"/>
</dbReference>
<dbReference type="AlphaFoldDB" id="A0ABC8UMP3"/>
<evidence type="ECO:0008006" key="4">
    <source>
        <dbReference type="Google" id="ProtNLM"/>
    </source>
</evidence>
<evidence type="ECO:0000313" key="3">
    <source>
        <dbReference type="Proteomes" id="UP001642360"/>
    </source>
</evidence>
<reference evidence="2 3" key="1">
    <citation type="submission" date="2024-02" db="EMBL/GenBank/DDBJ databases">
        <authorList>
            <person name="Vignale AGUSTIN F."/>
            <person name="Sosa J E."/>
            <person name="Modenutti C."/>
        </authorList>
    </citation>
    <scope>NUCLEOTIDE SEQUENCE [LARGE SCALE GENOMIC DNA]</scope>
</reference>
<dbReference type="InterPro" id="IPR036770">
    <property type="entry name" value="Ankyrin_rpt-contain_sf"/>
</dbReference>